<keyword evidence="4" id="KW-0106">Calcium</keyword>
<dbReference type="InterPro" id="IPR043145">
    <property type="entry name" value="Znf_ZZ_sf"/>
</dbReference>
<dbReference type="InterPro" id="IPR000433">
    <property type="entry name" value="Znf_ZZ"/>
</dbReference>
<dbReference type="PROSITE" id="PS50222">
    <property type="entry name" value="EF_HAND_2"/>
    <property type="match status" value="2"/>
</dbReference>
<dbReference type="CDD" id="cd02340">
    <property type="entry name" value="ZZ_NBR1_like"/>
    <property type="match status" value="1"/>
</dbReference>
<dbReference type="PANTHER" id="PTHR20930:SF0">
    <property type="entry name" value="PROTEIN ILRUN"/>
    <property type="match status" value="1"/>
</dbReference>
<dbReference type="SMART" id="SM00054">
    <property type="entry name" value="EFh"/>
    <property type="match status" value="2"/>
</dbReference>
<dbReference type="SUPFAM" id="SSF47473">
    <property type="entry name" value="EF-hand"/>
    <property type="match status" value="1"/>
</dbReference>
<reference evidence="11 12" key="1">
    <citation type="submission" date="2023-08" db="EMBL/GenBank/DDBJ databases">
        <title>Black Yeasts Isolated from many extreme environments.</title>
        <authorList>
            <person name="Coleine C."/>
            <person name="Stajich J.E."/>
            <person name="Selbmann L."/>
        </authorList>
    </citation>
    <scope>NUCLEOTIDE SEQUENCE [LARGE SCALE GENOMIC DNA]</scope>
    <source>
        <strain evidence="11 12">CCFEE 5910</strain>
    </source>
</reference>
<dbReference type="Proteomes" id="UP001309876">
    <property type="component" value="Unassembled WGS sequence"/>
</dbReference>
<keyword evidence="6" id="KW-0175">Coiled coil</keyword>
<proteinExistence type="predicted"/>
<sequence length="1009" mass="114681">MQNQTGVPRGALLIASGAAALAIFYFSYKHFSTNQSPSIVDGKLHRSNAVRRRRRRWRHGSQPVELDYDPVDRALEHLTQREASGEGYGMYHNKYYVHNELLASQGETFILLPTKLEYIRDVIVEAHDLSSELSAQLSLHIQARFAQNFLQEEFPDGYILGSDADVLASKLNSDIDLELFKNIAELHDRGNEIVDADMWFHEELPPDTPFQPQGPREIAQALSGQDNGRNRPSRRGSLTGDEQEQDGGQNILDLLYRIGEEQAKWSGYQHRGVECNGCGMQPIRGTRYHCANCFDYDLCETCEHQQIHHKAHVFYKIRIPAPIRGQIKLVQPKWYPGNPNACQESIPKGLKMRLLRTINIDRQDLDALYDQFKCIAGREWPDDPDEIGMVIDRPSFDKYFTSTTADRPPTPNLIYDRIFHFYDKSNNGFINFSDFAAGTAELANDGSREARINRLFRAFDLDEDGYVNRRDFLRMLQAHYDLNKTQTYEMIYSRDDAFLTDEEVHEVIRSNNPISAAFGGNSFAGHQSRHGHGKHHDVNGDLTFDSDVDEVLEENSRMQGNRADAIARQASDTRSLIRGHRLRDSQESRDEPVVSGHHLPPIPMLREEDSIMGSPRSQDEGINQLGHLADSWPASHLQESDVQQALGADIPLEDVMDPLDRRRVVAASRHRLYAELETNNFEVEQAAVHERWQRRQFYRDVEEGLEKPAGYAESDSSDDLLSLTNGSGKKHIKSDSGHPSFRSRSSSKVRFDDSAVDHDADSKSDISSRNIPANERWGGFEFSQPDRDIGVEIIYEAVQEAFNEMLNHFFKDKEDRAIDAKRSRAARRQYAAELQAYEDELKSITLKKEKALLDADEERTRTLFEQYAVNSEPAGSAATDDPSVSMSTVDNNHALDSALSQLDIPDPTLPQNRPNEASSQLTTPDDKENPTIKINSALLGFWHQHRFIDQEAKERGGYGRLTLQEFKRKLRGESTDIDIGGDNSEDFWEAKADLGKFSFLSSWIEMASF</sequence>
<dbReference type="PROSITE" id="PS00018">
    <property type="entry name" value="EF_HAND_1"/>
    <property type="match status" value="2"/>
</dbReference>
<dbReference type="Gene3D" id="1.10.238.10">
    <property type="entry name" value="EF-hand"/>
    <property type="match status" value="1"/>
</dbReference>
<evidence type="ECO:0000256" key="4">
    <source>
        <dbReference type="ARBA" id="ARBA00022837"/>
    </source>
</evidence>
<dbReference type="GO" id="GO:0008270">
    <property type="term" value="F:zinc ion binding"/>
    <property type="evidence" value="ECO:0007669"/>
    <property type="project" value="UniProtKB-KW"/>
</dbReference>
<evidence type="ECO:0000256" key="6">
    <source>
        <dbReference type="SAM" id="Coils"/>
    </source>
</evidence>
<comment type="caution">
    <text evidence="11">The sequence shown here is derived from an EMBL/GenBank/DDBJ whole genome shotgun (WGS) entry which is preliminary data.</text>
</comment>
<evidence type="ECO:0000259" key="9">
    <source>
        <dbReference type="PROSITE" id="PS50135"/>
    </source>
</evidence>
<feature type="compositionally biased region" description="Polar residues" evidence="7">
    <location>
        <begin position="909"/>
        <end position="923"/>
    </location>
</feature>
<evidence type="ECO:0000256" key="8">
    <source>
        <dbReference type="SAM" id="Phobius"/>
    </source>
</evidence>
<protein>
    <submittedName>
        <fullName evidence="11">Uncharacterized protein</fullName>
    </submittedName>
</protein>
<feature type="coiled-coil region" evidence="6">
    <location>
        <begin position="820"/>
        <end position="854"/>
    </location>
</feature>
<gene>
    <name evidence="11" type="ORF">LTR05_000503</name>
</gene>
<evidence type="ECO:0000313" key="12">
    <source>
        <dbReference type="Proteomes" id="UP001309876"/>
    </source>
</evidence>
<dbReference type="InterPro" id="IPR002048">
    <property type="entry name" value="EF_hand_dom"/>
</dbReference>
<dbReference type="SMART" id="SM00291">
    <property type="entry name" value="ZnF_ZZ"/>
    <property type="match status" value="1"/>
</dbReference>
<feature type="compositionally biased region" description="Basic and acidic residues" evidence="7">
    <location>
        <begin position="749"/>
        <end position="766"/>
    </location>
</feature>
<keyword evidence="1" id="KW-0479">Metal-binding</keyword>
<evidence type="ECO:0000313" key="11">
    <source>
        <dbReference type="EMBL" id="KAK5090331.1"/>
    </source>
</evidence>
<dbReference type="Gene3D" id="3.30.60.90">
    <property type="match status" value="1"/>
</dbReference>
<feature type="compositionally biased region" description="Low complexity" evidence="7">
    <location>
        <begin position="737"/>
        <end position="748"/>
    </location>
</feature>
<feature type="domain" description="ZZ-type" evidence="9">
    <location>
        <begin position="270"/>
        <end position="322"/>
    </location>
</feature>
<feature type="compositionally biased region" description="Basic and acidic residues" evidence="7">
    <location>
        <begin position="582"/>
        <end position="592"/>
    </location>
</feature>
<dbReference type="SUPFAM" id="SSF57850">
    <property type="entry name" value="RING/U-box"/>
    <property type="match status" value="1"/>
</dbReference>
<feature type="region of interest" description="Disordered" evidence="7">
    <location>
        <begin position="221"/>
        <end position="245"/>
    </location>
</feature>
<organism evidence="11 12">
    <name type="scientific">Lithohypha guttulata</name>
    <dbReference type="NCBI Taxonomy" id="1690604"/>
    <lineage>
        <taxon>Eukaryota</taxon>
        <taxon>Fungi</taxon>
        <taxon>Dikarya</taxon>
        <taxon>Ascomycota</taxon>
        <taxon>Pezizomycotina</taxon>
        <taxon>Eurotiomycetes</taxon>
        <taxon>Chaetothyriomycetidae</taxon>
        <taxon>Chaetothyriales</taxon>
        <taxon>Trichomeriaceae</taxon>
        <taxon>Lithohypha</taxon>
    </lineage>
</organism>
<feature type="region of interest" description="Disordered" evidence="7">
    <location>
        <begin position="709"/>
        <end position="770"/>
    </location>
</feature>
<evidence type="ECO:0000256" key="2">
    <source>
        <dbReference type="ARBA" id="ARBA00022771"/>
    </source>
</evidence>
<name>A0AAN7YKE9_9EURO</name>
<evidence type="ECO:0000256" key="1">
    <source>
        <dbReference type="ARBA" id="ARBA00022723"/>
    </source>
</evidence>
<dbReference type="InterPro" id="IPR018247">
    <property type="entry name" value="EF_Hand_1_Ca_BS"/>
</dbReference>
<accession>A0AAN7YKE9</accession>
<keyword evidence="2 5" id="KW-0863">Zinc-finger</keyword>
<feature type="transmembrane region" description="Helical" evidence="8">
    <location>
        <begin position="12"/>
        <end position="28"/>
    </location>
</feature>
<dbReference type="Pfam" id="PF00569">
    <property type="entry name" value="ZZ"/>
    <property type="match status" value="1"/>
</dbReference>
<dbReference type="PROSITE" id="PS50135">
    <property type="entry name" value="ZF_ZZ_2"/>
    <property type="match status" value="1"/>
</dbReference>
<evidence type="ECO:0000256" key="5">
    <source>
        <dbReference type="PROSITE-ProRule" id="PRU00228"/>
    </source>
</evidence>
<dbReference type="GO" id="GO:0005509">
    <property type="term" value="F:calcium ion binding"/>
    <property type="evidence" value="ECO:0007669"/>
    <property type="project" value="InterPro"/>
</dbReference>
<dbReference type="EMBL" id="JAVRRJ010000001">
    <property type="protein sequence ID" value="KAK5090331.1"/>
    <property type="molecule type" value="Genomic_DNA"/>
</dbReference>
<keyword evidence="8" id="KW-0812">Transmembrane</keyword>
<feature type="region of interest" description="Disordered" evidence="7">
    <location>
        <begin position="902"/>
        <end position="929"/>
    </location>
</feature>
<keyword evidence="8" id="KW-1133">Transmembrane helix</keyword>
<keyword evidence="3" id="KW-0862">Zinc</keyword>
<feature type="region of interest" description="Disordered" evidence="7">
    <location>
        <begin position="556"/>
        <end position="603"/>
    </location>
</feature>
<evidence type="ECO:0000256" key="7">
    <source>
        <dbReference type="SAM" id="MobiDB-lite"/>
    </source>
</evidence>
<evidence type="ECO:0000256" key="3">
    <source>
        <dbReference type="ARBA" id="ARBA00022833"/>
    </source>
</evidence>
<dbReference type="CDD" id="cd00051">
    <property type="entry name" value="EFh"/>
    <property type="match status" value="1"/>
</dbReference>
<keyword evidence="8" id="KW-0472">Membrane</keyword>
<keyword evidence="12" id="KW-1185">Reference proteome</keyword>
<feature type="domain" description="EF-hand" evidence="10">
    <location>
        <begin position="410"/>
        <end position="445"/>
    </location>
</feature>
<dbReference type="AlphaFoldDB" id="A0AAN7YKE9"/>
<dbReference type="PANTHER" id="PTHR20930">
    <property type="entry name" value="OVARIAN CARCINOMA ANTIGEN CA125-RELATED"/>
    <property type="match status" value="1"/>
</dbReference>
<evidence type="ECO:0000259" key="10">
    <source>
        <dbReference type="PROSITE" id="PS50222"/>
    </source>
</evidence>
<dbReference type="PROSITE" id="PS01357">
    <property type="entry name" value="ZF_ZZ_1"/>
    <property type="match status" value="1"/>
</dbReference>
<dbReference type="Pfam" id="PF13499">
    <property type="entry name" value="EF-hand_7"/>
    <property type="match status" value="1"/>
</dbReference>
<dbReference type="InterPro" id="IPR011992">
    <property type="entry name" value="EF-hand-dom_pair"/>
</dbReference>
<feature type="domain" description="EF-hand" evidence="10">
    <location>
        <begin position="447"/>
        <end position="482"/>
    </location>
</feature>